<organism evidence="7 8">
    <name type="scientific">Paremcibacter congregatus</name>
    <dbReference type="NCBI Taxonomy" id="2043170"/>
    <lineage>
        <taxon>Bacteria</taxon>
        <taxon>Pseudomonadati</taxon>
        <taxon>Pseudomonadota</taxon>
        <taxon>Alphaproteobacteria</taxon>
        <taxon>Emcibacterales</taxon>
        <taxon>Emcibacteraceae</taxon>
        <taxon>Paremcibacter</taxon>
    </lineage>
</organism>
<dbReference type="EMBL" id="PDEM01000010">
    <property type="protein sequence ID" value="PHZ85507.1"/>
    <property type="molecule type" value="Genomic_DNA"/>
</dbReference>
<comment type="caution">
    <text evidence="7">The sequence shown here is derived from an EMBL/GenBank/DDBJ whole genome shotgun (WGS) entry which is preliminary data.</text>
</comment>
<dbReference type="Pfam" id="PF00542">
    <property type="entry name" value="Ribosomal_L12"/>
    <property type="match status" value="1"/>
</dbReference>
<dbReference type="Gene3D" id="1.20.5.710">
    <property type="entry name" value="Single helix bin"/>
    <property type="match status" value="1"/>
</dbReference>
<dbReference type="SUPFAM" id="SSF48300">
    <property type="entry name" value="Ribosomal protein L7/12, oligomerisation (N-terminal) domain"/>
    <property type="match status" value="1"/>
</dbReference>
<dbReference type="Proteomes" id="UP000229730">
    <property type="component" value="Unassembled WGS sequence"/>
</dbReference>
<dbReference type="InterPro" id="IPR000206">
    <property type="entry name" value="Ribosomal_bL12"/>
</dbReference>
<evidence type="ECO:0000256" key="2">
    <source>
        <dbReference type="ARBA" id="ARBA00022980"/>
    </source>
</evidence>
<dbReference type="InParanoid" id="A0A2G4YT94"/>
<dbReference type="FunCoup" id="A0A2G4YT94">
    <property type="interactions" value="683"/>
</dbReference>
<dbReference type="PANTHER" id="PTHR45987:SF4">
    <property type="entry name" value="LARGE RIBOSOMAL SUBUNIT PROTEIN BL12M"/>
    <property type="match status" value="1"/>
</dbReference>
<dbReference type="FunFam" id="3.30.1390.10:FF:000001">
    <property type="entry name" value="50S ribosomal protein L7/L12"/>
    <property type="match status" value="1"/>
</dbReference>
<dbReference type="HAMAP" id="MF_00368">
    <property type="entry name" value="Ribosomal_bL12"/>
    <property type="match status" value="1"/>
</dbReference>
<comment type="subunit">
    <text evidence="4">Homodimer. Part of the ribosomal stalk of the 50S ribosomal subunit. Forms a multimeric L10(L12)X complex, where L10 forms an elongated spine to which 2 to 4 L12 dimers bind in a sequential fashion. Binds GTP-bound translation factors.</text>
</comment>
<gene>
    <name evidence="4" type="primary">rplL</name>
    <name evidence="7" type="ORF">CRD36_06450</name>
</gene>
<dbReference type="NCBIfam" id="TIGR00855">
    <property type="entry name" value="L12"/>
    <property type="match status" value="1"/>
</dbReference>
<dbReference type="RefSeq" id="WP_099471947.1">
    <property type="nucleotide sequence ID" value="NZ_CAXBMK010000018.1"/>
</dbReference>
<dbReference type="GO" id="GO:0005737">
    <property type="term" value="C:cytoplasm"/>
    <property type="evidence" value="ECO:0007669"/>
    <property type="project" value="UniProtKB-ARBA"/>
</dbReference>
<evidence type="ECO:0000313" key="8">
    <source>
        <dbReference type="Proteomes" id="UP000229730"/>
    </source>
</evidence>
<proteinExistence type="inferred from homology"/>
<evidence type="ECO:0000259" key="6">
    <source>
        <dbReference type="Pfam" id="PF16320"/>
    </source>
</evidence>
<dbReference type="Gene3D" id="3.30.1390.10">
    <property type="match status" value="1"/>
</dbReference>
<dbReference type="GO" id="GO:0003735">
    <property type="term" value="F:structural constituent of ribosome"/>
    <property type="evidence" value="ECO:0007669"/>
    <property type="project" value="InterPro"/>
</dbReference>
<comment type="similarity">
    <text evidence="1 4">Belongs to the bacterial ribosomal protein bL12 family.</text>
</comment>
<dbReference type="InterPro" id="IPR013823">
    <property type="entry name" value="Ribosomal_bL12_C"/>
</dbReference>
<dbReference type="OrthoDB" id="9811748at2"/>
<name>A0A2G4YT94_9PROT</name>
<keyword evidence="3 4" id="KW-0687">Ribonucleoprotein</keyword>
<dbReference type="Pfam" id="PF16320">
    <property type="entry name" value="Ribosomal_L12_N"/>
    <property type="match status" value="1"/>
</dbReference>
<dbReference type="PANTHER" id="PTHR45987">
    <property type="entry name" value="39S RIBOSOMAL PROTEIN L12"/>
    <property type="match status" value="1"/>
</dbReference>
<dbReference type="InterPro" id="IPR008932">
    <property type="entry name" value="Ribosomal_bL12_oligo"/>
</dbReference>
<dbReference type="GO" id="GO:1990904">
    <property type="term" value="C:ribonucleoprotein complex"/>
    <property type="evidence" value="ECO:0007669"/>
    <property type="project" value="UniProtKB-KW"/>
</dbReference>
<dbReference type="GO" id="GO:0003729">
    <property type="term" value="F:mRNA binding"/>
    <property type="evidence" value="ECO:0007669"/>
    <property type="project" value="TreeGrafter"/>
</dbReference>
<dbReference type="GO" id="GO:0005840">
    <property type="term" value="C:ribosome"/>
    <property type="evidence" value="ECO:0007669"/>
    <property type="project" value="UniProtKB-KW"/>
</dbReference>
<evidence type="ECO:0000259" key="5">
    <source>
        <dbReference type="Pfam" id="PF00542"/>
    </source>
</evidence>
<protein>
    <recommendedName>
        <fullName evidence="4">Large ribosomal subunit protein bL12</fullName>
    </recommendedName>
</protein>
<feature type="domain" description="Large ribosomal subunit protein bL12 C-terminal" evidence="5">
    <location>
        <begin position="57"/>
        <end position="123"/>
    </location>
</feature>
<dbReference type="SUPFAM" id="SSF54736">
    <property type="entry name" value="ClpS-like"/>
    <property type="match status" value="1"/>
</dbReference>
<dbReference type="CDD" id="cd00387">
    <property type="entry name" value="Ribosomal_L7_L12"/>
    <property type="match status" value="1"/>
</dbReference>
<dbReference type="AlphaFoldDB" id="A0A2G4YT94"/>
<evidence type="ECO:0000256" key="1">
    <source>
        <dbReference type="ARBA" id="ARBA00007197"/>
    </source>
</evidence>
<reference evidence="7 8" key="1">
    <citation type="submission" date="2017-10" db="EMBL/GenBank/DDBJ databases">
        <title>Frigbacter circumglobatus gen. nov. sp. nov., isolated from sediment cultured in situ.</title>
        <authorList>
            <person name="Zhao Z."/>
        </authorList>
    </citation>
    <scope>NUCLEOTIDE SEQUENCE [LARGE SCALE GENOMIC DNA]</scope>
    <source>
        <strain evidence="7 8">ZYL</strain>
    </source>
</reference>
<keyword evidence="2 4" id="KW-0689">Ribosomal protein</keyword>
<accession>A0A2G4YT94</accession>
<dbReference type="InterPro" id="IPR014719">
    <property type="entry name" value="Ribosomal_bL12_C/ClpS-like"/>
</dbReference>
<evidence type="ECO:0000256" key="4">
    <source>
        <dbReference type="HAMAP-Rule" id="MF_00368"/>
    </source>
</evidence>
<evidence type="ECO:0000313" key="7">
    <source>
        <dbReference type="EMBL" id="PHZ85507.1"/>
    </source>
</evidence>
<feature type="domain" description="Large ribosomal subunit protein bL12 oligomerization" evidence="6">
    <location>
        <begin position="4"/>
        <end position="48"/>
    </location>
</feature>
<evidence type="ECO:0000256" key="3">
    <source>
        <dbReference type="ARBA" id="ARBA00023274"/>
    </source>
</evidence>
<sequence>MADLEKIAEELSGLTVMEAAELSKMLEEKWGVSAAAPVAAAAAPGAAVEAAEVKDDFDVILTSFGDKKINVIKEVRGITGLGLKEAKELVEGAPKAVKEAAPKAEAEEIKAKLEAVGATVELK</sequence>
<dbReference type="InterPro" id="IPR036235">
    <property type="entry name" value="Ribosomal_bL12_oligo_N_sf"/>
</dbReference>
<dbReference type="GO" id="GO:0006412">
    <property type="term" value="P:translation"/>
    <property type="evidence" value="ECO:0007669"/>
    <property type="project" value="UniProtKB-UniRule"/>
</dbReference>
<keyword evidence="8" id="KW-1185">Reference proteome</keyword>
<comment type="function">
    <text evidence="4">Forms part of the ribosomal stalk which helps the ribosome interact with GTP-bound translation factors. Is thus essential for accurate translation.</text>
</comment>